<comment type="similarity">
    <text evidence="1">Belongs to the HpcH/HpaI aldolase family.</text>
</comment>
<dbReference type="Gene3D" id="3.20.20.60">
    <property type="entry name" value="Phosphoenolpyruvate-binding domains"/>
    <property type="match status" value="2"/>
</dbReference>
<dbReference type="Pfam" id="PF03328">
    <property type="entry name" value="HpcH_HpaI"/>
    <property type="match status" value="1"/>
</dbReference>
<dbReference type="EMBL" id="CM001881">
    <property type="protein sequence ID" value="EOY23920.1"/>
    <property type="molecule type" value="Genomic_DNA"/>
</dbReference>
<name>A0A061G240_THECC</name>
<dbReference type="eggNOG" id="ENOG502QR7H">
    <property type="taxonomic scope" value="Eukaryota"/>
</dbReference>
<keyword evidence="3" id="KW-0456">Lyase</keyword>
<dbReference type="OMA" id="TRWDAVP"/>
<dbReference type="InterPro" id="IPR005000">
    <property type="entry name" value="Aldolase/citrate-lyase_domain"/>
</dbReference>
<dbReference type="InterPro" id="IPR040442">
    <property type="entry name" value="Pyrv_kinase-like_dom_sf"/>
</dbReference>
<proteinExistence type="inferred from homology"/>
<accession>A0A061G240</accession>
<evidence type="ECO:0000256" key="1">
    <source>
        <dbReference type="ARBA" id="ARBA00005568"/>
    </source>
</evidence>
<keyword evidence="6" id="KW-1185">Reference proteome</keyword>
<dbReference type="PANTHER" id="PTHR30502">
    <property type="entry name" value="2-KETO-3-DEOXY-L-RHAMNONATE ALDOLASE"/>
    <property type="match status" value="1"/>
</dbReference>
<dbReference type="Gramene" id="EOY23920">
    <property type="protein sequence ID" value="EOY23920"/>
    <property type="gene ID" value="TCM_015665"/>
</dbReference>
<reference evidence="5 6" key="1">
    <citation type="journal article" date="2013" name="Genome Biol.">
        <title>The genome sequence of the most widely cultivated cacao type and its use to identify candidate genes regulating pod color.</title>
        <authorList>
            <person name="Motamayor J.C."/>
            <person name="Mockaitis K."/>
            <person name="Schmutz J."/>
            <person name="Haiminen N."/>
            <person name="Iii D.L."/>
            <person name="Cornejo O."/>
            <person name="Findley S.D."/>
            <person name="Zheng P."/>
            <person name="Utro F."/>
            <person name="Royaert S."/>
            <person name="Saski C."/>
            <person name="Jenkins J."/>
            <person name="Podicheti R."/>
            <person name="Zhao M."/>
            <person name="Scheffler B.E."/>
            <person name="Stack J.C."/>
            <person name="Feltus F.A."/>
            <person name="Mustiga G.M."/>
            <person name="Amores F."/>
            <person name="Phillips W."/>
            <person name="Marelli J.P."/>
            <person name="May G.D."/>
            <person name="Shapiro H."/>
            <person name="Ma J."/>
            <person name="Bustamante C.D."/>
            <person name="Schnell R.J."/>
            <person name="Main D."/>
            <person name="Gilbert D."/>
            <person name="Parida L."/>
            <person name="Kuhn D.N."/>
        </authorList>
    </citation>
    <scope>NUCLEOTIDE SEQUENCE [LARGE SCALE GENOMIC DNA]</scope>
    <source>
        <strain evidence="6">cv. Matina 1-6</strain>
    </source>
</reference>
<dbReference type="HOGENOM" id="CLU_059964_0_1_1"/>
<evidence type="ECO:0000313" key="6">
    <source>
        <dbReference type="Proteomes" id="UP000026915"/>
    </source>
</evidence>
<dbReference type="GO" id="GO:0016832">
    <property type="term" value="F:aldehyde-lyase activity"/>
    <property type="evidence" value="ECO:0000318"/>
    <property type="project" value="GO_Central"/>
</dbReference>
<dbReference type="GO" id="GO:0046872">
    <property type="term" value="F:metal ion binding"/>
    <property type="evidence" value="ECO:0007669"/>
    <property type="project" value="UniProtKB-KW"/>
</dbReference>
<dbReference type="InterPro" id="IPR015813">
    <property type="entry name" value="Pyrv/PenolPyrv_kinase-like_dom"/>
</dbReference>
<dbReference type="SUPFAM" id="SSF51621">
    <property type="entry name" value="Phosphoenolpyruvate/pyruvate domain"/>
    <property type="match status" value="1"/>
</dbReference>
<evidence type="ECO:0000256" key="2">
    <source>
        <dbReference type="ARBA" id="ARBA00022723"/>
    </source>
</evidence>
<sequence length="270" mass="29383">MPCQLYHHSKLAWNKTDTSLSDYPSNFSFFLEPNFPAMASLPPATKTLKARLYDGDTLYGLFLLSFSPTLAEISGLAGYDFVVVDVEHGHGGISQALPCLQALSATHTPTILRLPENSPSWAKKALDLGPDGLMFPMIDEPESAKNAVSYCRYPPAGIRGAAHPIVRASKYGLDDDYLEMCEHCVMVGPTDLSASMGYLRDPGNEKVKKMMNVAEATVLGGGAAYLAGFSMPHDPPNEMRKRGFRMVCGGVDLALFRNAALEDVKKFKTV</sequence>
<feature type="domain" description="HpcH/HpaI aldolase/citrate lyase" evidence="4">
    <location>
        <begin position="59"/>
        <end position="259"/>
    </location>
</feature>
<dbReference type="InterPro" id="IPR050251">
    <property type="entry name" value="HpcH-HpaI_aldolase"/>
</dbReference>
<organism evidence="5 6">
    <name type="scientific">Theobroma cacao</name>
    <name type="common">Cacao</name>
    <name type="synonym">Cocoa</name>
    <dbReference type="NCBI Taxonomy" id="3641"/>
    <lineage>
        <taxon>Eukaryota</taxon>
        <taxon>Viridiplantae</taxon>
        <taxon>Streptophyta</taxon>
        <taxon>Embryophyta</taxon>
        <taxon>Tracheophyta</taxon>
        <taxon>Spermatophyta</taxon>
        <taxon>Magnoliopsida</taxon>
        <taxon>eudicotyledons</taxon>
        <taxon>Gunneridae</taxon>
        <taxon>Pentapetalae</taxon>
        <taxon>rosids</taxon>
        <taxon>malvids</taxon>
        <taxon>Malvales</taxon>
        <taxon>Malvaceae</taxon>
        <taxon>Byttnerioideae</taxon>
        <taxon>Theobroma</taxon>
    </lineage>
</organism>
<evidence type="ECO:0000313" key="5">
    <source>
        <dbReference type="EMBL" id="EOY23920.1"/>
    </source>
</evidence>
<dbReference type="GO" id="GO:0005737">
    <property type="term" value="C:cytoplasm"/>
    <property type="evidence" value="ECO:0000318"/>
    <property type="project" value="GO_Central"/>
</dbReference>
<evidence type="ECO:0000259" key="4">
    <source>
        <dbReference type="Pfam" id="PF03328"/>
    </source>
</evidence>
<keyword evidence="2" id="KW-0479">Metal-binding</keyword>
<evidence type="ECO:0000256" key="3">
    <source>
        <dbReference type="ARBA" id="ARBA00023239"/>
    </source>
</evidence>
<protein>
    <submittedName>
        <fullName evidence="5">Phosphoenolpyruvate carboxylase family protein, putative</fullName>
    </submittedName>
</protein>
<dbReference type="PANTHER" id="PTHR30502:SF0">
    <property type="entry name" value="PHOSPHOENOLPYRUVATE CARBOXYLASE FAMILY PROTEIN"/>
    <property type="match status" value="1"/>
</dbReference>
<dbReference type="Proteomes" id="UP000026915">
    <property type="component" value="Chromosome 3"/>
</dbReference>
<dbReference type="InParanoid" id="A0A061G240"/>
<gene>
    <name evidence="5" type="ORF">TCM_015665</name>
</gene>
<dbReference type="AlphaFoldDB" id="A0A061G240"/>